<protein>
    <submittedName>
        <fullName evidence="1">U2 protein</fullName>
    </submittedName>
</protein>
<sequence>MLAGNKGITFSKIKAYFESKTETSPDLSRLCWMVDVTELYASQCEHDIPVKLASVVPLSAYLSVETNISRHWWIEALVSAIQTDNLSPAYKTISGAVMRRTGKIEFAGFGIIDDMVGEPPERAFPIHNQTVPVQEQELITHVTLNGVVKFKRFPEAEIPEIAKHWRQLNKPSPYYYLQLLSGSDFNTLSTFIMPANTSTPMHSSGNDKQITRFDVRNLFRRK</sequence>
<dbReference type="EMBL" id="PP943404">
    <property type="protein sequence ID" value="XCD12843.1"/>
    <property type="molecule type" value="Viral_cRNA"/>
</dbReference>
<proteinExistence type="predicted"/>
<organism evidence="1">
    <name type="scientific">XiangYang Rhabdovirus 2</name>
    <dbReference type="NCBI Taxonomy" id="3230304"/>
    <lineage>
        <taxon>Viruses</taxon>
        <taxon>Riboviria</taxon>
        <taxon>Orthornavirae</taxon>
        <taxon>Negarnaviricota</taxon>
        <taxon>Haploviricotina</taxon>
        <taxon>Monjiviricetes</taxon>
        <taxon>Mononegavirales</taxon>
        <taxon>Rhabdoviridae</taxon>
    </lineage>
</organism>
<name>A0AAU8BC75_9RHAB</name>
<evidence type="ECO:0000313" key="1">
    <source>
        <dbReference type="EMBL" id="XCD12843.1"/>
    </source>
</evidence>
<reference evidence="1" key="1">
    <citation type="submission" date="2024-06" db="EMBL/GenBank/DDBJ databases">
        <authorList>
            <person name="Chen D."/>
            <person name="Zhang N."/>
            <person name="Zheng Z."/>
        </authorList>
    </citation>
    <scope>NUCLEOTIDE SEQUENCE</scope>
    <source>
        <strain evidence="1">XYRhV2</strain>
    </source>
</reference>
<accession>A0AAU8BC75</accession>